<evidence type="ECO:0000256" key="2">
    <source>
        <dbReference type="ARBA" id="ARBA00005752"/>
    </source>
</evidence>
<dbReference type="eggNOG" id="COG0367">
    <property type="taxonomic scope" value="Bacteria"/>
</dbReference>
<comment type="pathway">
    <text evidence="1">Amino-acid biosynthesis; L-asparagine biosynthesis; L-asparagine from L-aspartate (L-Gln route): step 1/1.</text>
</comment>
<dbReference type="AlphaFoldDB" id="Q220W9"/>
<dbReference type="OrthoDB" id="9763290at2"/>
<gene>
    <name evidence="7" type="ordered locus">Rfer_0683</name>
</gene>
<reference evidence="8" key="1">
    <citation type="submission" date="2006-02" db="EMBL/GenBank/DDBJ databases">
        <title>Complete sequence of chromosome of Rhodoferax ferrireducens DSM 15236.</title>
        <authorList>
            <person name="Copeland A."/>
            <person name="Lucas S."/>
            <person name="Lapidus A."/>
            <person name="Barry K."/>
            <person name="Detter J.C."/>
            <person name="Glavina del Rio T."/>
            <person name="Hammon N."/>
            <person name="Israni S."/>
            <person name="Pitluck S."/>
            <person name="Brettin T."/>
            <person name="Bruce D."/>
            <person name="Han C."/>
            <person name="Tapia R."/>
            <person name="Gilna P."/>
            <person name="Kiss H."/>
            <person name="Schmutz J."/>
            <person name="Larimer F."/>
            <person name="Land M."/>
            <person name="Kyrpides N."/>
            <person name="Ivanova N."/>
            <person name="Richardson P."/>
        </authorList>
    </citation>
    <scope>NUCLEOTIDE SEQUENCE [LARGE SCALE GENOMIC DNA]</scope>
    <source>
        <strain evidence="8">ATCC BAA-621 / DSM 15236 / T118</strain>
    </source>
</reference>
<evidence type="ECO:0000256" key="3">
    <source>
        <dbReference type="ARBA" id="ARBA00012737"/>
    </source>
</evidence>
<dbReference type="InterPro" id="IPR014729">
    <property type="entry name" value="Rossmann-like_a/b/a_fold"/>
</dbReference>
<dbReference type="KEGG" id="rfr:Rfer_0683"/>
<dbReference type="EMBL" id="CP000267">
    <property type="protein sequence ID" value="ABD68434.1"/>
    <property type="molecule type" value="Genomic_DNA"/>
</dbReference>
<dbReference type="CDD" id="cd01991">
    <property type="entry name" value="Asn_synthase_B_C"/>
    <property type="match status" value="1"/>
</dbReference>
<dbReference type="Pfam" id="PF00733">
    <property type="entry name" value="Asn_synthase"/>
    <property type="match status" value="1"/>
</dbReference>
<comment type="similarity">
    <text evidence="2">Belongs to the asparagine synthetase family.</text>
</comment>
<feature type="domain" description="Asparagine synthetase" evidence="6">
    <location>
        <begin position="189"/>
        <end position="571"/>
    </location>
</feature>
<evidence type="ECO:0000256" key="1">
    <source>
        <dbReference type="ARBA" id="ARBA00005187"/>
    </source>
</evidence>
<accession>Q220W9</accession>
<name>Q220W9_ALBFT</name>
<dbReference type="STRING" id="338969.Rfer_0683"/>
<proteinExistence type="inferred from homology"/>
<comment type="catalytic activity">
    <reaction evidence="4">
        <text>L-aspartate + L-glutamine + ATP + H2O = L-asparagine + L-glutamate + AMP + diphosphate + H(+)</text>
        <dbReference type="Rhea" id="RHEA:12228"/>
        <dbReference type="ChEBI" id="CHEBI:15377"/>
        <dbReference type="ChEBI" id="CHEBI:15378"/>
        <dbReference type="ChEBI" id="CHEBI:29985"/>
        <dbReference type="ChEBI" id="CHEBI:29991"/>
        <dbReference type="ChEBI" id="CHEBI:30616"/>
        <dbReference type="ChEBI" id="CHEBI:33019"/>
        <dbReference type="ChEBI" id="CHEBI:58048"/>
        <dbReference type="ChEBI" id="CHEBI:58359"/>
        <dbReference type="ChEBI" id="CHEBI:456215"/>
        <dbReference type="EC" id="6.3.5.4"/>
    </reaction>
</comment>
<dbReference type="Proteomes" id="UP000008332">
    <property type="component" value="Chromosome"/>
</dbReference>
<dbReference type="EC" id="6.3.5.4" evidence="3"/>
<keyword evidence="8" id="KW-1185">Reference proteome</keyword>
<dbReference type="InterPro" id="IPR029055">
    <property type="entry name" value="Ntn_hydrolases_N"/>
</dbReference>
<feature type="site" description="Important for beta-aspartyl-AMP intermediate formation" evidence="5">
    <location>
        <position position="313"/>
    </location>
</feature>
<dbReference type="GO" id="GO:0006529">
    <property type="term" value="P:asparagine biosynthetic process"/>
    <property type="evidence" value="ECO:0007669"/>
    <property type="project" value="InterPro"/>
</dbReference>
<dbReference type="PIRSF" id="PIRSF001589">
    <property type="entry name" value="Asn_synthetase_glu-h"/>
    <property type="match status" value="1"/>
</dbReference>
<organism evidence="7 8">
    <name type="scientific">Albidiferax ferrireducens (strain ATCC BAA-621 / DSM 15236 / T118)</name>
    <name type="common">Rhodoferax ferrireducens</name>
    <dbReference type="NCBI Taxonomy" id="338969"/>
    <lineage>
        <taxon>Bacteria</taxon>
        <taxon>Pseudomonadati</taxon>
        <taxon>Pseudomonadota</taxon>
        <taxon>Betaproteobacteria</taxon>
        <taxon>Burkholderiales</taxon>
        <taxon>Comamonadaceae</taxon>
        <taxon>Rhodoferax</taxon>
    </lineage>
</organism>
<dbReference type="SUPFAM" id="SSF52402">
    <property type="entry name" value="Adenine nucleotide alpha hydrolases-like"/>
    <property type="match status" value="1"/>
</dbReference>
<evidence type="ECO:0000259" key="6">
    <source>
        <dbReference type="Pfam" id="PF00733"/>
    </source>
</evidence>
<dbReference type="SUPFAM" id="SSF56235">
    <property type="entry name" value="N-terminal nucleophile aminohydrolases (Ntn hydrolases)"/>
    <property type="match status" value="1"/>
</dbReference>
<dbReference type="HOGENOM" id="CLU_014658_3_1_4"/>
<dbReference type="InterPro" id="IPR051786">
    <property type="entry name" value="ASN_synthetase/amidase"/>
</dbReference>
<dbReference type="InterPro" id="IPR006426">
    <property type="entry name" value="Asn_synth_AEB"/>
</dbReference>
<evidence type="ECO:0000313" key="8">
    <source>
        <dbReference type="Proteomes" id="UP000008332"/>
    </source>
</evidence>
<evidence type="ECO:0000313" key="7">
    <source>
        <dbReference type="EMBL" id="ABD68434.1"/>
    </source>
</evidence>
<dbReference type="Gene3D" id="3.60.20.10">
    <property type="entry name" value="Glutamine Phosphoribosylpyrophosphate, subunit 1, domain 1"/>
    <property type="match status" value="1"/>
</dbReference>
<sequence>MQLRIIDRQHKEQRISLTTINCHPQMAATDISFASGSPKFADTRLTELARTAGAVAAWREAIAKNGPDAALGTSGEFAVGLRLPDGGTFLAVDRFSICTLCYRVDNGQLRFAARADELADASAEIDPQAIFDYLYFHVIPSPRTIYKGIYRLPPAHYALFENGQLKVAPYWVPSFAEQRSPSFDALKDEFRQLLQDSVATQLDGSKPACFLSGGTDSSTVAGMIALASGRVAATYSIGFDAQGYDEMEYARLASRHFKTEHHEYYVTPDDLVRSIPAVAAHYDQPFGNSSALPAYYCARMAREDGVTKLLAGDGGDELFGGNSRYAKQRVFGWYNHVPGFLQRGLMEPLLGTRAAATFALTRKAGSYVEQARAPMPDRLQMYNLIMRLGADDVLTPQLMAQIDTVAPLQLERAVWQMPQNCSHLNRELAYDWRFTLAESDLPKVLGATGCAGVGVGFPMLDERLLAFSLRLPTAYKLKGLQLRWFFKEALRGFLPDEIITKKKQGFGLPFGVWANTDPALKALATDSLHSLARRGVVRADFVQTLLTQHLPEHPGYFGEMVWILMMLEQWLATKAPQFSLAD</sequence>
<dbReference type="InterPro" id="IPR001962">
    <property type="entry name" value="Asn_synthase"/>
</dbReference>
<evidence type="ECO:0000256" key="4">
    <source>
        <dbReference type="ARBA" id="ARBA00048741"/>
    </source>
</evidence>
<dbReference type="Gene3D" id="3.40.50.620">
    <property type="entry name" value="HUPs"/>
    <property type="match status" value="1"/>
</dbReference>
<evidence type="ECO:0000256" key="5">
    <source>
        <dbReference type="PIRSR" id="PIRSR001589-3"/>
    </source>
</evidence>
<protein>
    <recommendedName>
        <fullName evidence="3">asparagine synthase (glutamine-hydrolyzing)</fullName>
        <ecNumber evidence="3">6.3.5.4</ecNumber>
    </recommendedName>
</protein>
<dbReference type="PANTHER" id="PTHR43284">
    <property type="entry name" value="ASPARAGINE SYNTHETASE (GLUTAMINE-HYDROLYZING)"/>
    <property type="match status" value="1"/>
</dbReference>
<keyword evidence="7" id="KW-0436">Ligase</keyword>
<dbReference type="GO" id="GO:0005829">
    <property type="term" value="C:cytosol"/>
    <property type="evidence" value="ECO:0007669"/>
    <property type="project" value="TreeGrafter"/>
</dbReference>
<dbReference type="PANTHER" id="PTHR43284:SF1">
    <property type="entry name" value="ASPARAGINE SYNTHETASE"/>
    <property type="match status" value="1"/>
</dbReference>
<dbReference type="GO" id="GO:0004066">
    <property type="term" value="F:asparagine synthase (glutamine-hydrolyzing) activity"/>
    <property type="evidence" value="ECO:0007669"/>
    <property type="project" value="UniProtKB-EC"/>
</dbReference>